<evidence type="ECO:0000256" key="2">
    <source>
        <dbReference type="ARBA" id="ARBA00022729"/>
    </source>
</evidence>
<keyword evidence="4" id="KW-0133">Cell shape</keyword>
<evidence type="ECO:0000256" key="10">
    <source>
        <dbReference type="SAM" id="MobiDB-lite"/>
    </source>
</evidence>
<evidence type="ECO:0000256" key="3">
    <source>
        <dbReference type="ARBA" id="ARBA00022801"/>
    </source>
</evidence>
<dbReference type="GO" id="GO:0006508">
    <property type="term" value="P:proteolysis"/>
    <property type="evidence" value="ECO:0007669"/>
    <property type="project" value="InterPro"/>
</dbReference>
<dbReference type="EMBL" id="CP031320">
    <property type="protein sequence ID" value="AXK34578.1"/>
    <property type="molecule type" value="Genomic_DNA"/>
</dbReference>
<dbReference type="GO" id="GO:0071555">
    <property type="term" value="P:cell wall organization"/>
    <property type="evidence" value="ECO:0007669"/>
    <property type="project" value="UniProtKB-KW"/>
</dbReference>
<keyword evidence="5" id="KW-0573">Peptidoglycan synthesis</keyword>
<evidence type="ECO:0000313" key="12">
    <source>
        <dbReference type="EMBL" id="AXK34578.1"/>
    </source>
</evidence>
<reference evidence="12 13" key="1">
    <citation type="submission" date="2018-07" db="EMBL/GenBank/DDBJ databases">
        <title>Draft genome of the type strain Streptomyces armeniacus ATCC 15676.</title>
        <authorList>
            <person name="Labana P."/>
            <person name="Gosse J.T."/>
            <person name="Boddy C.N."/>
        </authorList>
    </citation>
    <scope>NUCLEOTIDE SEQUENCE [LARGE SCALE GENOMIC DNA]</scope>
    <source>
        <strain evidence="12 13">ATCC 15676</strain>
    </source>
</reference>
<feature type="region of interest" description="Disordered" evidence="10">
    <location>
        <begin position="640"/>
        <end position="665"/>
    </location>
</feature>
<dbReference type="InterPro" id="IPR018044">
    <property type="entry name" value="Peptidase_S11"/>
</dbReference>
<evidence type="ECO:0000256" key="4">
    <source>
        <dbReference type="ARBA" id="ARBA00022960"/>
    </source>
</evidence>
<protein>
    <submittedName>
        <fullName evidence="12">D-alanyl-D-alanine carboxypeptidase</fullName>
    </submittedName>
</protein>
<name>A0A345XSG2_9ACTN</name>
<keyword evidence="12" id="KW-0121">Carboxypeptidase</keyword>
<feature type="compositionally biased region" description="Acidic residues" evidence="10">
    <location>
        <begin position="344"/>
        <end position="358"/>
    </location>
</feature>
<keyword evidence="13" id="KW-1185">Reference proteome</keyword>
<feature type="compositionally biased region" description="Basic and acidic residues" evidence="10">
    <location>
        <begin position="251"/>
        <end position="270"/>
    </location>
</feature>
<dbReference type="PRINTS" id="PR00725">
    <property type="entry name" value="DADACBPTASE1"/>
</dbReference>
<dbReference type="PANTHER" id="PTHR21581">
    <property type="entry name" value="D-ALANYL-D-ALANINE CARBOXYPEPTIDASE"/>
    <property type="match status" value="1"/>
</dbReference>
<dbReference type="InterPro" id="IPR012338">
    <property type="entry name" value="Beta-lactam/transpept-like"/>
</dbReference>
<dbReference type="SUPFAM" id="SSF56601">
    <property type="entry name" value="beta-lactamase/transpeptidase-like"/>
    <property type="match status" value="1"/>
</dbReference>
<dbReference type="GO" id="GO:0009252">
    <property type="term" value="P:peptidoglycan biosynthetic process"/>
    <property type="evidence" value="ECO:0007669"/>
    <property type="project" value="UniProtKB-KW"/>
</dbReference>
<dbReference type="GO" id="GO:0008360">
    <property type="term" value="P:regulation of cell shape"/>
    <property type="evidence" value="ECO:0007669"/>
    <property type="project" value="UniProtKB-KW"/>
</dbReference>
<feature type="active site" description="Acyl-ester intermediate" evidence="7">
    <location>
        <position position="619"/>
    </location>
</feature>
<dbReference type="Proteomes" id="UP000254425">
    <property type="component" value="Chromosome"/>
</dbReference>
<evidence type="ECO:0000313" key="13">
    <source>
        <dbReference type="Proteomes" id="UP000254425"/>
    </source>
</evidence>
<evidence type="ECO:0000256" key="9">
    <source>
        <dbReference type="RuleBase" id="RU004016"/>
    </source>
</evidence>
<feature type="compositionally biased region" description="Basic and acidic residues" evidence="10">
    <location>
        <begin position="646"/>
        <end position="656"/>
    </location>
</feature>
<feature type="compositionally biased region" description="Low complexity" evidence="10">
    <location>
        <begin position="460"/>
        <end position="495"/>
    </location>
</feature>
<dbReference type="Pfam" id="PF00768">
    <property type="entry name" value="Peptidase_S11"/>
    <property type="match status" value="1"/>
</dbReference>
<feature type="binding site" evidence="8">
    <location>
        <position position="789"/>
    </location>
    <ligand>
        <name>substrate</name>
    </ligand>
</feature>
<feature type="active site" evidence="7">
    <location>
        <position position="688"/>
    </location>
</feature>
<dbReference type="AlphaFoldDB" id="A0A345XSG2"/>
<feature type="compositionally biased region" description="Pro residues" evidence="10">
    <location>
        <begin position="427"/>
        <end position="442"/>
    </location>
</feature>
<feature type="compositionally biased region" description="Gly residues" evidence="10">
    <location>
        <begin position="163"/>
        <end position="176"/>
    </location>
</feature>
<dbReference type="PANTHER" id="PTHR21581:SF33">
    <property type="entry name" value="D-ALANYL-D-ALANINE CARBOXYPEPTIDASE DACB"/>
    <property type="match status" value="1"/>
</dbReference>
<feature type="active site" description="Proton acceptor" evidence="7">
    <location>
        <position position="622"/>
    </location>
</feature>
<feature type="region of interest" description="Disordered" evidence="10">
    <location>
        <begin position="1"/>
        <end position="535"/>
    </location>
</feature>
<evidence type="ECO:0000259" key="11">
    <source>
        <dbReference type="Pfam" id="PF00768"/>
    </source>
</evidence>
<sequence length="943" mass="96972">MAGESPDRSKRERSSGETTEDTPSVPSTRRAKPRPGTPGTVPAPGPAPDAEPGTDAASDADTDAASDATEPRTDATTVLGVREVRAGLEGAAGDEEPPEEPPRTDATTVLSVRELRDGKGRDGADEASEPEPRSDATTVLGVREVRADLEGAADGGSDEGGESGKPGESGGESGESGDGDARLRAAVAAWVSGDEPGTEPGEPAAGEPGEAEPEGDAKAAGSDDEELPVRRPAGRSAETVDNPTAMFGVLRPEEVARKDDVKAAQERAERMTAAFFGTTRSEDEEPAQKDGKPVQDAAADTDTDDGEPADAIPEPQPADAEPRTEDARTGVKSDTPPETAAADDGGDGAADEPEDETPGEPAGQAADQAAEKPAPQPPRQVDHPTTAIRVPKDGASGKRPAKPTAAESEAERTSQFVPLKPDLPERPSGPPRADAPPKPPGAPRTGAGALPPEAPPAASRPPAGAPADASANAPSAANRSASAGAKADAGSGARTPAPPARDPDPSHTRQQPLPEPPPLDLLAQLTNKPPPPETPIRTAVRRVKIWTPFAVLLAIVFVVVQSVRPLPDVSLSMTAPASYAFEGAKPSLPWPDEGQAYVEVSGLGVLGSKGGRESVSIGSVAKTMTAYVILRKHPLKKDAPGPAIPIDKKAEEDGKLGEGNGGESVLDTVKEGQEISERDALSALMIPSANNIARLLARWHSNGSEAAFVKEMNEAAKELGMKDTTYTDPSGLKESTKSTAQDQVKLAKKVMEIPALVEITKLPSWTDPSGKKWRNYNTLVPFDGAIGIKTGSTTAAGGNLLFAGHKRIGDTTQLIVGAVLGQHKPPIIDTANAVSKELLIAAGDALAARTVVKKGDVVGHVDDQLGGKTPVVATEDVTAVGWPGLKVKLALEESAEGAPHTAKSGEKVGILTAGDGPGQVKVPVAVQEDLVEPGFGDKLTRIL</sequence>
<keyword evidence="6" id="KW-0961">Cell wall biogenesis/degradation</keyword>
<keyword evidence="3" id="KW-0378">Hydrolase</keyword>
<evidence type="ECO:0000256" key="1">
    <source>
        <dbReference type="ARBA" id="ARBA00007164"/>
    </source>
</evidence>
<accession>A0A345XSG2</accession>
<feature type="compositionally biased region" description="Acidic residues" evidence="10">
    <location>
        <begin position="299"/>
        <end position="308"/>
    </location>
</feature>
<evidence type="ECO:0000256" key="8">
    <source>
        <dbReference type="PIRSR" id="PIRSR618044-2"/>
    </source>
</evidence>
<feature type="domain" description="Peptidase S11 D-alanyl-D-alanine carboxypeptidase A N-terminal" evidence="11">
    <location>
        <begin position="605"/>
        <end position="803"/>
    </location>
</feature>
<keyword evidence="12" id="KW-0645">Protease</keyword>
<evidence type="ECO:0000256" key="6">
    <source>
        <dbReference type="ARBA" id="ARBA00023316"/>
    </source>
</evidence>
<feature type="compositionally biased region" description="Low complexity" evidence="10">
    <location>
        <begin position="193"/>
        <end position="208"/>
    </location>
</feature>
<gene>
    <name evidence="12" type="ORF">DVA86_19930</name>
</gene>
<dbReference type="GO" id="GO:0009002">
    <property type="term" value="F:serine-type D-Ala-D-Ala carboxypeptidase activity"/>
    <property type="evidence" value="ECO:0007669"/>
    <property type="project" value="InterPro"/>
</dbReference>
<dbReference type="KEGG" id="sarm:DVA86_19930"/>
<proteinExistence type="inferred from homology"/>
<comment type="similarity">
    <text evidence="1 9">Belongs to the peptidase S11 family.</text>
</comment>
<organism evidence="12 13">
    <name type="scientific">Streptomyces armeniacus</name>
    <dbReference type="NCBI Taxonomy" id="83291"/>
    <lineage>
        <taxon>Bacteria</taxon>
        <taxon>Bacillati</taxon>
        <taxon>Actinomycetota</taxon>
        <taxon>Actinomycetes</taxon>
        <taxon>Kitasatosporales</taxon>
        <taxon>Streptomycetaceae</taxon>
        <taxon>Streptomyces</taxon>
    </lineage>
</organism>
<keyword evidence="2" id="KW-0732">Signal</keyword>
<feature type="compositionally biased region" description="Basic and acidic residues" evidence="10">
    <location>
        <begin position="1"/>
        <end position="15"/>
    </location>
</feature>
<evidence type="ECO:0000256" key="7">
    <source>
        <dbReference type="PIRSR" id="PIRSR618044-1"/>
    </source>
</evidence>
<evidence type="ECO:0000256" key="5">
    <source>
        <dbReference type="ARBA" id="ARBA00022984"/>
    </source>
</evidence>
<feature type="compositionally biased region" description="Basic and acidic residues" evidence="10">
    <location>
        <begin position="320"/>
        <end position="331"/>
    </location>
</feature>
<dbReference type="Gene3D" id="3.40.710.10">
    <property type="entry name" value="DD-peptidase/beta-lactamase superfamily"/>
    <property type="match status" value="1"/>
</dbReference>
<feature type="compositionally biased region" description="Basic and acidic residues" evidence="10">
    <location>
        <begin position="113"/>
        <end position="134"/>
    </location>
</feature>
<dbReference type="InterPro" id="IPR001967">
    <property type="entry name" value="Peptidase_S11_N"/>
</dbReference>